<protein>
    <submittedName>
        <fullName evidence="2">Uncharacterized protein</fullName>
    </submittedName>
</protein>
<accession>A0A5B7GXW6</accession>
<keyword evidence="3" id="KW-1185">Reference proteome</keyword>
<evidence type="ECO:0000256" key="1">
    <source>
        <dbReference type="SAM" id="MobiDB-lite"/>
    </source>
</evidence>
<evidence type="ECO:0000313" key="2">
    <source>
        <dbReference type="EMBL" id="MPC63662.1"/>
    </source>
</evidence>
<feature type="region of interest" description="Disordered" evidence="1">
    <location>
        <begin position="1"/>
        <end position="64"/>
    </location>
</feature>
<dbReference type="EMBL" id="VSRR010021101">
    <property type="protein sequence ID" value="MPC63662.1"/>
    <property type="molecule type" value="Genomic_DNA"/>
</dbReference>
<evidence type="ECO:0000313" key="3">
    <source>
        <dbReference type="Proteomes" id="UP000324222"/>
    </source>
</evidence>
<sequence>MTRPPLQDTRGTALQHQNCPSRRGAARRGMRLAARSGTGIAQAPVAPDEHRPRQRKGATTAAPGSWLHHASPCLDFSLSLSPHSSFLAVGAALRVTPAPHRQTPHSRLQARPVAVPRVVHVVRYGCGFGCRLARVWCQGRGGRGVWVQAGQAEGTVFTSCTNASPRQCRGGSLSLKSNIHGETFFHIIEIVSAEHWL</sequence>
<feature type="compositionally biased region" description="Polar residues" evidence="1">
    <location>
        <begin position="9"/>
        <end position="20"/>
    </location>
</feature>
<name>A0A5B7GXW6_PORTR</name>
<gene>
    <name evidence="2" type="ORF">E2C01_057763</name>
</gene>
<reference evidence="2 3" key="1">
    <citation type="submission" date="2019-05" db="EMBL/GenBank/DDBJ databases">
        <title>Another draft genome of Portunus trituberculatus and its Hox gene families provides insights of decapod evolution.</title>
        <authorList>
            <person name="Jeong J.-H."/>
            <person name="Song I."/>
            <person name="Kim S."/>
            <person name="Choi T."/>
            <person name="Kim D."/>
            <person name="Ryu S."/>
            <person name="Kim W."/>
        </authorList>
    </citation>
    <scope>NUCLEOTIDE SEQUENCE [LARGE SCALE GENOMIC DNA]</scope>
    <source>
        <tissue evidence="2">Muscle</tissue>
    </source>
</reference>
<organism evidence="2 3">
    <name type="scientific">Portunus trituberculatus</name>
    <name type="common">Swimming crab</name>
    <name type="synonym">Neptunus trituberculatus</name>
    <dbReference type="NCBI Taxonomy" id="210409"/>
    <lineage>
        <taxon>Eukaryota</taxon>
        <taxon>Metazoa</taxon>
        <taxon>Ecdysozoa</taxon>
        <taxon>Arthropoda</taxon>
        <taxon>Crustacea</taxon>
        <taxon>Multicrustacea</taxon>
        <taxon>Malacostraca</taxon>
        <taxon>Eumalacostraca</taxon>
        <taxon>Eucarida</taxon>
        <taxon>Decapoda</taxon>
        <taxon>Pleocyemata</taxon>
        <taxon>Brachyura</taxon>
        <taxon>Eubrachyura</taxon>
        <taxon>Portunoidea</taxon>
        <taxon>Portunidae</taxon>
        <taxon>Portuninae</taxon>
        <taxon>Portunus</taxon>
    </lineage>
</organism>
<dbReference type="Proteomes" id="UP000324222">
    <property type="component" value="Unassembled WGS sequence"/>
</dbReference>
<comment type="caution">
    <text evidence="2">The sequence shown here is derived from an EMBL/GenBank/DDBJ whole genome shotgun (WGS) entry which is preliminary data.</text>
</comment>
<proteinExistence type="predicted"/>
<dbReference type="AlphaFoldDB" id="A0A5B7GXW6"/>